<evidence type="ECO:0000313" key="5">
    <source>
        <dbReference type="Proteomes" id="UP000011688"/>
    </source>
</evidence>
<dbReference type="PRINTS" id="PR01438">
    <property type="entry name" value="UNVRSLSTRESS"/>
</dbReference>
<dbReference type="EMBL" id="AOIB01000015">
    <property type="protein sequence ID" value="ELY59412.1"/>
    <property type="molecule type" value="Genomic_DNA"/>
</dbReference>
<dbReference type="AlphaFoldDB" id="L9XCP6"/>
<dbReference type="CDD" id="cd00293">
    <property type="entry name" value="USP-like"/>
    <property type="match status" value="1"/>
</dbReference>
<evidence type="ECO:0000256" key="2">
    <source>
        <dbReference type="SAM" id="MobiDB-lite"/>
    </source>
</evidence>
<evidence type="ECO:0000256" key="1">
    <source>
        <dbReference type="ARBA" id="ARBA00008791"/>
    </source>
</evidence>
<dbReference type="PANTHER" id="PTHR46268:SF24">
    <property type="entry name" value="UNIVERSAL STRESS PROTEIN"/>
    <property type="match status" value="1"/>
</dbReference>
<dbReference type="InterPro" id="IPR014729">
    <property type="entry name" value="Rossmann-like_a/b/a_fold"/>
</dbReference>
<protein>
    <submittedName>
        <fullName evidence="4">UspA domain-containing protein</fullName>
    </submittedName>
</protein>
<dbReference type="SUPFAM" id="SSF52402">
    <property type="entry name" value="Adenine nucleotide alpha hydrolases-like"/>
    <property type="match status" value="1"/>
</dbReference>
<gene>
    <name evidence="4" type="ORF">C491_06368</name>
</gene>
<dbReference type="RefSeq" id="WP_005554639.1">
    <property type="nucleotide sequence ID" value="NZ_AOIB01000015.1"/>
</dbReference>
<organism evidence="4 5">
    <name type="scientific">Natronococcus amylolyticus DSM 10524</name>
    <dbReference type="NCBI Taxonomy" id="1227497"/>
    <lineage>
        <taxon>Archaea</taxon>
        <taxon>Methanobacteriati</taxon>
        <taxon>Methanobacteriota</taxon>
        <taxon>Stenosarchaea group</taxon>
        <taxon>Halobacteria</taxon>
        <taxon>Halobacteriales</taxon>
        <taxon>Natrialbaceae</taxon>
        <taxon>Natronococcus</taxon>
    </lineage>
</organism>
<dbReference type="InterPro" id="IPR006016">
    <property type="entry name" value="UspA"/>
</dbReference>
<dbReference type="PATRIC" id="fig|1227497.3.peg.1311"/>
<evidence type="ECO:0000259" key="3">
    <source>
        <dbReference type="Pfam" id="PF00582"/>
    </source>
</evidence>
<dbReference type="PANTHER" id="PTHR46268">
    <property type="entry name" value="STRESS RESPONSE PROTEIN NHAX"/>
    <property type="match status" value="1"/>
</dbReference>
<feature type="compositionally biased region" description="Acidic residues" evidence="2">
    <location>
        <begin position="66"/>
        <end position="75"/>
    </location>
</feature>
<dbReference type="InterPro" id="IPR006015">
    <property type="entry name" value="Universal_stress_UspA"/>
</dbReference>
<comment type="similarity">
    <text evidence="1">Belongs to the universal stress protein A family.</text>
</comment>
<keyword evidence="5" id="KW-1185">Reference proteome</keyword>
<proteinExistence type="inferred from homology"/>
<sequence>MAVLVAYDGSASAQKAVEYAFDSHADEEIVLLRVVEAADGSTEAGVNLLQEALRDREQEASGSLEDVTEPLDTSETEFRTETAVGKPEREVVAFAEEHDVDHIVIGSHGREGVSRVLLGSVAEKIVRRAPVPVTVVR</sequence>
<reference evidence="4 5" key="1">
    <citation type="journal article" date="2014" name="PLoS Genet.">
        <title>Phylogenetically driven sequencing of extremely halophilic archaea reveals strategies for static and dynamic osmo-response.</title>
        <authorList>
            <person name="Becker E.A."/>
            <person name="Seitzer P.M."/>
            <person name="Tritt A."/>
            <person name="Larsen D."/>
            <person name="Krusor M."/>
            <person name="Yao A.I."/>
            <person name="Wu D."/>
            <person name="Madern D."/>
            <person name="Eisen J.A."/>
            <person name="Darling A.E."/>
            <person name="Facciotti M.T."/>
        </authorList>
    </citation>
    <scope>NUCLEOTIDE SEQUENCE [LARGE SCALE GENOMIC DNA]</scope>
    <source>
        <strain evidence="4 5">DSM 10524</strain>
    </source>
</reference>
<name>L9XCP6_9EURY</name>
<feature type="domain" description="UspA" evidence="3">
    <location>
        <begin position="3"/>
        <end position="137"/>
    </location>
</feature>
<dbReference type="Proteomes" id="UP000011688">
    <property type="component" value="Unassembled WGS sequence"/>
</dbReference>
<dbReference type="OrthoDB" id="105697at2157"/>
<feature type="region of interest" description="Disordered" evidence="2">
    <location>
        <begin position="55"/>
        <end position="83"/>
    </location>
</feature>
<dbReference type="Pfam" id="PF00582">
    <property type="entry name" value="Usp"/>
    <property type="match status" value="1"/>
</dbReference>
<accession>L9XCP6</accession>
<comment type="caution">
    <text evidence="4">The sequence shown here is derived from an EMBL/GenBank/DDBJ whole genome shotgun (WGS) entry which is preliminary data.</text>
</comment>
<dbReference type="eggNOG" id="arCOG02053">
    <property type="taxonomic scope" value="Archaea"/>
</dbReference>
<evidence type="ECO:0000313" key="4">
    <source>
        <dbReference type="EMBL" id="ELY59412.1"/>
    </source>
</evidence>
<dbReference type="Gene3D" id="3.40.50.620">
    <property type="entry name" value="HUPs"/>
    <property type="match status" value="1"/>
</dbReference>